<keyword evidence="3" id="KW-1185">Reference proteome</keyword>
<evidence type="ECO:0000313" key="3">
    <source>
        <dbReference type="Proteomes" id="UP000799302"/>
    </source>
</evidence>
<feature type="compositionally biased region" description="Polar residues" evidence="1">
    <location>
        <begin position="1"/>
        <end position="15"/>
    </location>
</feature>
<evidence type="ECO:0000313" key="2">
    <source>
        <dbReference type="EMBL" id="KAF2666666.1"/>
    </source>
</evidence>
<feature type="region of interest" description="Disordered" evidence="1">
    <location>
        <begin position="1"/>
        <end position="31"/>
    </location>
</feature>
<proteinExistence type="predicted"/>
<feature type="compositionally biased region" description="Polar residues" evidence="1">
    <location>
        <begin position="84"/>
        <end position="99"/>
    </location>
</feature>
<dbReference type="EMBL" id="MU004238">
    <property type="protein sequence ID" value="KAF2666666.1"/>
    <property type="molecule type" value="Genomic_DNA"/>
</dbReference>
<feature type="region of interest" description="Disordered" evidence="1">
    <location>
        <begin position="53"/>
        <end position="99"/>
    </location>
</feature>
<protein>
    <submittedName>
        <fullName evidence="2">Uncharacterized protein</fullName>
    </submittedName>
</protein>
<evidence type="ECO:0000256" key="1">
    <source>
        <dbReference type="SAM" id="MobiDB-lite"/>
    </source>
</evidence>
<reference evidence="2" key="1">
    <citation type="journal article" date="2020" name="Stud. Mycol.">
        <title>101 Dothideomycetes genomes: a test case for predicting lifestyles and emergence of pathogens.</title>
        <authorList>
            <person name="Haridas S."/>
            <person name="Albert R."/>
            <person name="Binder M."/>
            <person name="Bloem J."/>
            <person name="Labutti K."/>
            <person name="Salamov A."/>
            <person name="Andreopoulos B."/>
            <person name="Baker S."/>
            <person name="Barry K."/>
            <person name="Bills G."/>
            <person name="Bluhm B."/>
            <person name="Cannon C."/>
            <person name="Castanera R."/>
            <person name="Culley D."/>
            <person name="Daum C."/>
            <person name="Ezra D."/>
            <person name="Gonzalez J."/>
            <person name="Henrissat B."/>
            <person name="Kuo A."/>
            <person name="Liang C."/>
            <person name="Lipzen A."/>
            <person name="Lutzoni F."/>
            <person name="Magnuson J."/>
            <person name="Mondo S."/>
            <person name="Nolan M."/>
            <person name="Ohm R."/>
            <person name="Pangilinan J."/>
            <person name="Park H.-J."/>
            <person name="Ramirez L."/>
            <person name="Alfaro M."/>
            <person name="Sun H."/>
            <person name="Tritt A."/>
            <person name="Yoshinaga Y."/>
            <person name="Zwiers L.-H."/>
            <person name="Turgeon B."/>
            <person name="Goodwin S."/>
            <person name="Spatafora J."/>
            <person name="Crous P."/>
            <person name="Grigoriev I."/>
        </authorList>
    </citation>
    <scope>NUCLEOTIDE SEQUENCE</scope>
    <source>
        <strain evidence="2">CBS 115976</strain>
    </source>
</reference>
<accession>A0A6A6U4V2</accession>
<feature type="compositionally biased region" description="Low complexity" evidence="1">
    <location>
        <begin position="64"/>
        <end position="83"/>
    </location>
</feature>
<feature type="compositionally biased region" description="Polar residues" evidence="1">
    <location>
        <begin position="53"/>
        <end position="63"/>
    </location>
</feature>
<gene>
    <name evidence="2" type="ORF">BT63DRAFT_427103</name>
</gene>
<organism evidence="2 3">
    <name type="scientific">Microthyrium microscopicum</name>
    <dbReference type="NCBI Taxonomy" id="703497"/>
    <lineage>
        <taxon>Eukaryota</taxon>
        <taxon>Fungi</taxon>
        <taxon>Dikarya</taxon>
        <taxon>Ascomycota</taxon>
        <taxon>Pezizomycotina</taxon>
        <taxon>Dothideomycetes</taxon>
        <taxon>Dothideomycetes incertae sedis</taxon>
        <taxon>Microthyriales</taxon>
        <taxon>Microthyriaceae</taxon>
        <taxon>Microthyrium</taxon>
    </lineage>
</organism>
<dbReference type="Proteomes" id="UP000799302">
    <property type="component" value="Unassembled WGS sequence"/>
</dbReference>
<name>A0A6A6U4V2_9PEZI</name>
<sequence>MDQYNFSSYQPQASSHSKRKRDSIGFAPIDAKRTKTPQDFMMIDSDYFSITPAHTNSTPTYSAQGSSGSSSPMDQSPMDQSPMEQTMQQHTQSTPWAQPTQKVQPLAGNFKSYCGITVWQAA</sequence>
<dbReference type="AlphaFoldDB" id="A0A6A6U4V2"/>